<protein>
    <recommendedName>
        <fullName evidence="4">Transposase</fullName>
    </recommendedName>
</protein>
<dbReference type="EMBL" id="BAABHB010000002">
    <property type="protein sequence ID" value="GAA4399846.1"/>
    <property type="molecule type" value="Genomic_DNA"/>
</dbReference>
<gene>
    <name evidence="2" type="ORF">GCM10023187_12350</name>
</gene>
<reference evidence="3" key="1">
    <citation type="journal article" date="2019" name="Int. J. Syst. Evol. Microbiol.">
        <title>The Global Catalogue of Microorganisms (GCM) 10K type strain sequencing project: providing services to taxonomists for standard genome sequencing and annotation.</title>
        <authorList>
            <consortium name="The Broad Institute Genomics Platform"/>
            <consortium name="The Broad Institute Genome Sequencing Center for Infectious Disease"/>
            <person name="Wu L."/>
            <person name="Ma J."/>
        </authorList>
    </citation>
    <scope>NUCLEOTIDE SEQUENCE [LARGE SCALE GENOMIC DNA]</scope>
    <source>
        <strain evidence="3">JCM 17925</strain>
    </source>
</reference>
<evidence type="ECO:0000256" key="1">
    <source>
        <dbReference type="SAM" id="MobiDB-lite"/>
    </source>
</evidence>
<dbReference type="Proteomes" id="UP001500936">
    <property type="component" value="Unassembled WGS sequence"/>
</dbReference>
<comment type="caution">
    <text evidence="2">The sequence shown here is derived from an EMBL/GenBank/DDBJ whole genome shotgun (WGS) entry which is preliminary data.</text>
</comment>
<dbReference type="RefSeq" id="WP_345265024.1">
    <property type="nucleotide sequence ID" value="NZ_BAABHB010000002.1"/>
</dbReference>
<evidence type="ECO:0000313" key="3">
    <source>
        <dbReference type="Proteomes" id="UP001500936"/>
    </source>
</evidence>
<evidence type="ECO:0000313" key="2">
    <source>
        <dbReference type="EMBL" id="GAA4399846.1"/>
    </source>
</evidence>
<sequence length="101" mass="12082">MGLEIRNSRPYYYRKVRRDGKSTSEYVGSGFVAEYAAVMDEADQAENQTRRERLQRQREADRKADQELISLERTLKELFTTVALANGYHQPKRQWRKKRKR</sequence>
<proteinExistence type="predicted"/>
<accession>A0ABP8K3T8</accession>
<feature type="region of interest" description="Disordered" evidence="1">
    <location>
        <begin position="43"/>
        <end position="63"/>
    </location>
</feature>
<organism evidence="2 3">
    <name type="scientific">Nibrella viscosa</name>
    <dbReference type="NCBI Taxonomy" id="1084524"/>
    <lineage>
        <taxon>Bacteria</taxon>
        <taxon>Pseudomonadati</taxon>
        <taxon>Bacteroidota</taxon>
        <taxon>Cytophagia</taxon>
        <taxon>Cytophagales</taxon>
        <taxon>Spirosomataceae</taxon>
        <taxon>Nibrella</taxon>
    </lineage>
</organism>
<keyword evidence="3" id="KW-1185">Reference proteome</keyword>
<evidence type="ECO:0008006" key="4">
    <source>
        <dbReference type="Google" id="ProtNLM"/>
    </source>
</evidence>
<name>A0ABP8K3T8_9BACT</name>
<feature type="compositionally biased region" description="Basic and acidic residues" evidence="1">
    <location>
        <begin position="48"/>
        <end position="63"/>
    </location>
</feature>